<comment type="subunit">
    <text evidence="3">Homodimer.</text>
</comment>
<dbReference type="InterPro" id="IPR015421">
    <property type="entry name" value="PyrdxlP-dep_Trfase_major"/>
</dbReference>
<dbReference type="PANTHER" id="PTHR11879">
    <property type="entry name" value="ASPARTATE AMINOTRANSFERASE"/>
    <property type="match status" value="1"/>
</dbReference>
<dbReference type="GO" id="GO:0005829">
    <property type="term" value="C:cytosol"/>
    <property type="evidence" value="ECO:0007669"/>
    <property type="project" value="TreeGrafter"/>
</dbReference>
<dbReference type="PANTHER" id="PTHR11879:SF55">
    <property type="entry name" value="GLUTAMATE OXALOACETATE TRANSAMINASE 1, ISOFORM B"/>
    <property type="match status" value="1"/>
</dbReference>
<protein>
    <submittedName>
        <fullName evidence="8">PLP-dependent transferase</fullName>
    </submittedName>
</protein>
<comment type="similarity">
    <text evidence="2">Belongs to the class-I pyridoxal-phosphate-dependent aminotransferase family.</text>
</comment>
<dbReference type="SUPFAM" id="SSF53383">
    <property type="entry name" value="PLP-dependent transferases"/>
    <property type="match status" value="1"/>
</dbReference>
<dbReference type="InterPro" id="IPR015422">
    <property type="entry name" value="PyrdxlP-dep_Trfase_small"/>
</dbReference>
<organism evidence="8 9">
    <name type="scientific">Piromyces finnis</name>
    <dbReference type="NCBI Taxonomy" id="1754191"/>
    <lineage>
        <taxon>Eukaryota</taxon>
        <taxon>Fungi</taxon>
        <taxon>Fungi incertae sedis</taxon>
        <taxon>Chytridiomycota</taxon>
        <taxon>Chytridiomycota incertae sedis</taxon>
        <taxon>Neocallimastigomycetes</taxon>
        <taxon>Neocallimastigales</taxon>
        <taxon>Neocallimastigaceae</taxon>
        <taxon>Piromyces</taxon>
    </lineage>
</organism>
<sequence length="428" mass="49222">MDNSQKNSVKRIHQILNHLTDANTESSTFDNVYFAPKDAIFSLSYDYEMDPASQKIDISVGAYRDENGKPWVLPVVRKATKMVISDPNYNHEYLSMIGDREFTTSALKLILGPDNQSILENRASGIQTISGTGALRLCCEFLKKFTTNKIYISDPTWSNHIRIIEEAGLEYDYYYYWDKNEKKINIDKWIETIKNAPDHSVFLMHACAHNPTGMDPTSEQWIRIRDAMIVKQHIPLFDCAYQGFASGDLNRDAFAVRLFANSKFEMFVAQSFSKNLGLYSERCGCLSMICNTTSAMERCRSQLAYIARAHISNPPAFGAKIATLIINTPELYYEWEENLAVMSGRIKQMRKRFYNILLDLNTPGNWKHIIEQIGPFCYTGLTKKQSITLREKFHIYLTDSGRISVTGLNDSNIRYFVESFDWVVRHIN</sequence>
<dbReference type="Proteomes" id="UP000193719">
    <property type="component" value="Unassembled WGS sequence"/>
</dbReference>
<dbReference type="Gene3D" id="3.40.640.10">
    <property type="entry name" value="Type I PLP-dependent aspartate aminotransferase-like (Major domain)"/>
    <property type="match status" value="1"/>
</dbReference>
<dbReference type="Pfam" id="PF00155">
    <property type="entry name" value="Aminotran_1_2"/>
    <property type="match status" value="1"/>
</dbReference>
<dbReference type="InterPro" id="IPR004839">
    <property type="entry name" value="Aminotransferase_I/II_large"/>
</dbReference>
<keyword evidence="6" id="KW-0663">Pyridoxal phosphate</keyword>
<dbReference type="CDD" id="cd00609">
    <property type="entry name" value="AAT_like"/>
    <property type="match status" value="1"/>
</dbReference>
<dbReference type="InterPro" id="IPR015424">
    <property type="entry name" value="PyrdxlP-dep_Trfase"/>
</dbReference>
<keyword evidence="9" id="KW-1185">Reference proteome</keyword>
<evidence type="ECO:0000313" key="8">
    <source>
        <dbReference type="EMBL" id="ORX46376.1"/>
    </source>
</evidence>
<evidence type="ECO:0000256" key="3">
    <source>
        <dbReference type="ARBA" id="ARBA00011738"/>
    </source>
</evidence>
<accession>A0A1Y1V3C7</accession>
<evidence type="ECO:0000256" key="1">
    <source>
        <dbReference type="ARBA" id="ARBA00001933"/>
    </source>
</evidence>
<dbReference type="PRINTS" id="PR00799">
    <property type="entry name" value="TRANSAMINASE"/>
</dbReference>
<proteinExistence type="inferred from homology"/>
<dbReference type="AlphaFoldDB" id="A0A1Y1V3C7"/>
<dbReference type="NCBIfam" id="NF006719">
    <property type="entry name" value="PRK09257.1"/>
    <property type="match status" value="1"/>
</dbReference>
<evidence type="ECO:0000256" key="5">
    <source>
        <dbReference type="ARBA" id="ARBA00022679"/>
    </source>
</evidence>
<reference evidence="8 9" key="1">
    <citation type="submission" date="2016-08" db="EMBL/GenBank/DDBJ databases">
        <title>Genomes of anaerobic fungi encode conserved fungal cellulosomes for biomass hydrolysis.</title>
        <authorList>
            <consortium name="DOE Joint Genome Institute"/>
            <person name="Haitjema C.H."/>
            <person name="Gilmore S.P."/>
            <person name="Henske J.K."/>
            <person name="Solomon K.V."/>
            <person name="De Groot R."/>
            <person name="Kuo A."/>
            <person name="Mondo S.J."/>
            <person name="Salamov A.A."/>
            <person name="Labutti K."/>
            <person name="Zhao Z."/>
            <person name="Chiniquy J."/>
            <person name="Barry K."/>
            <person name="Brewer H.M."/>
            <person name="Purvine S.O."/>
            <person name="Wright A.T."/>
            <person name="Boxma B."/>
            <person name="Van Alen T."/>
            <person name="Hackstein J.H."/>
            <person name="Baker S.E."/>
            <person name="Grigoriev I.V."/>
            <person name="O'Malley M.A."/>
        </authorList>
    </citation>
    <scope>NUCLEOTIDE SEQUENCE [LARGE SCALE GENOMIC DNA]</scope>
    <source>
        <strain evidence="9">finn</strain>
    </source>
</reference>
<evidence type="ECO:0000313" key="9">
    <source>
        <dbReference type="Proteomes" id="UP000193719"/>
    </source>
</evidence>
<dbReference type="EMBL" id="MCFH01000035">
    <property type="protein sequence ID" value="ORX46376.1"/>
    <property type="molecule type" value="Genomic_DNA"/>
</dbReference>
<keyword evidence="4" id="KW-0032">Aminotransferase</keyword>
<dbReference type="GO" id="GO:0030170">
    <property type="term" value="F:pyridoxal phosphate binding"/>
    <property type="evidence" value="ECO:0007669"/>
    <property type="project" value="InterPro"/>
</dbReference>
<name>A0A1Y1V3C7_9FUNG</name>
<dbReference type="FunFam" id="3.40.640.10:FF:000066">
    <property type="entry name" value="Aspartate aminotransferase"/>
    <property type="match status" value="1"/>
</dbReference>
<dbReference type="Gene3D" id="3.90.1150.10">
    <property type="entry name" value="Aspartate Aminotransferase, domain 1"/>
    <property type="match status" value="1"/>
</dbReference>
<evidence type="ECO:0000256" key="4">
    <source>
        <dbReference type="ARBA" id="ARBA00022576"/>
    </source>
</evidence>
<keyword evidence="5 8" id="KW-0808">Transferase</keyword>
<comment type="cofactor">
    <cofactor evidence="1">
        <name>pyridoxal 5'-phosphate</name>
        <dbReference type="ChEBI" id="CHEBI:597326"/>
    </cofactor>
</comment>
<feature type="domain" description="Aminotransferase class I/classII large" evidence="7">
    <location>
        <begin position="54"/>
        <end position="419"/>
    </location>
</feature>
<comment type="caution">
    <text evidence="8">The sequence shown here is derived from an EMBL/GenBank/DDBJ whole genome shotgun (WGS) entry which is preliminary data.</text>
</comment>
<gene>
    <name evidence="8" type="ORF">BCR36DRAFT_414040</name>
</gene>
<evidence type="ECO:0000259" key="7">
    <source>
        <dbReference type="Pfam" id="PF00155"/>
    </source>
</evidence>
<reference evidence="8 9" key="2">
    <citation type="submission" date="2016-08" db="EMBL/GenBank/DDBJ databases">
        <title>Pervasive Adenine N6-methylation of Active Genes in Fungi.</title>
        <authorList>
            <consortium name="DOE Joint Genome Institute"/>
            <person name="Mondo S.J."/>
            <person name="Dannebaum R.O."/>
            <person name="Kuo R.C."/>
            <person name="Labutti K."/>
            <person name="Haridas S."/>
            <person name="Kuo A."/>
            <person name="Salamov A."/>
            <person name="Ahrendt S.R."/>
            <person name="Lipzen A."/>
            <person name="Sullivan W."/>
            <person name="Andreopoulos W.B."/>
            <person name="Clum A."/>
            <person name="Lindquist E."/>
            <person name="Daum C."/>
            <person name="Ramamoorthy G.K."/>
            <person name="Gryganskyi A."/>
            <person name="Culley D."/>
            <person name="Magnuson J.K."/>
            <person name="James T.Y."/>
            <person name="O'Malley M.A."/>
            <person name="Stajich J.E."/>
            <person name="Spatafora J.W."/>
            <person name="Visel A."/>
            <person name="Grigoriev I.V."/>
        </authorList>
    </citation>
    <scope>NUCLEOTIDE SEQUENCE [LARGE SCALE GENOMIC DNA]</scope>
    <source>
        <strain evidence="9">finn</strain>
    </source>
</reference>
<dbReference type="STRING" id="1754191.A0A1Y1V3C7"/>
<evidence type="ECO:0000256" key="6">
    <source>
        <dbReference type="ARBA" id="ARBA00022898"/>
    </source>
</evidence>
<dbReference type="OrthoDB" id="6752799at2759"/>
<dbReference type="GO" id="GO:0004069">
    <property type="term" value="F:L-aspartate:2-oxoglutarate aminotransferase activity"/>
    <property type="evidence" value="ECO:0007669"/>
    <property type="project" value="TreeGrafter"/>
</dbReference>
<dbReference type="InterPro" id="IPR000796">
    <property type="entry name" value="Asp_trans"/>
</dbReference>
<evidence type="ECO:0000256" key="2">
    <source>
        <dbReference type="ARBA" id="ARBA00007441"/>
    </source>
</evidence>
<dbReference type="GO" id="GO:0006532">
    <property type="term" value="P:aspartate biosynthetic process"/>
    <property type="evidence" value="ECO:0007669"/>
    <property type="project" value="TreeGrafter"/>
</dbReference>